<reference evidence="2" key="2">
    <citation type="submission" date="2020-09" db="EMBL/GenBank/DDBJ databases">
        <authorList>
            <person name="Sun Q."/>
            <person name="Ohkuma M."/>
        </authorList>
    </citation>
    <scope>NUCLEOTIDE SEQUENCE</scope>
    <source>
        <strain evidence="2">JCM 12580</strain>
    </source>
</reference>
<evidence type="ECO:0000313" key="2">
    <source>
        <dbReference type="EMBL" id="GGK06502.1"/>
    </source>
</evidence>
<organism evidence="2 3">
    <name type="scientific">Lentibacillus kapialis</name>
    <dbReference type="NCBI Taxonomy" id="340214"/>
    <lineage>
        <taxon>Bacteria</taxon>
        <taxon>Bacillati</taxon>
        <taxon>Bacillota</taxon>
        <taxon>Bacilli</taxon>
        <taxon>Bacillales</taxon>
        <taxon>Bacillaceae</taxon>
        <taxon>Lentibacillus</taxon>
    </lineage>
</organism>
<feature type="transmembrane region" description="Helical" evidence="1">
    <location>
        <begin position="73"/>
        <end position="94"/>
    </location>
</feature>
<sequence length="104" mass="11833">MNESRNYNNDHGAELQKILDEVENAGQVETEEKKPVIEPKTGTKRDVDILNLPPRKEVHGNHNKRTKLKISGASLRLIFVILILILGVSFYLWGGELIDVINRM</sequence>
<evidence type="ECO:0000256" key="1">
    <source>
        <dbReference type="SAM" id="Phobius"/>
    </source>
</evidence>
<dbReference type="Proteomes" id="UP000658382">
    <property type="component" value="Unassembled WGS sequence"/>
</dbReference>
<keyword evidence="1" id="KW-0472">Membrane</keyword>
<name>A0A917V0Z6_9BACI</name>
<protein>
    <submittedName>
        <fullName evidence="2">Uncharacterized protein</fullName>
    </submittedName>
</protein>
<evidence type="ECO:0000313" key="3">
    <source>
        <dbReference type="Proteomes" id="UP000658382"/>
    </source>
</evidence>
<dbReference type="RefSeq" id="WP_188634049.1">
    <property type="nucleotide sequence ID" value="NZ_BMNQ01000067.1"/>
</dbReference>
<keyword evidence="1" id="KW-1133">Transmembrane helix</keyword>
<comment type="caution">
    <text evidence="2">The sequence shown here is derived from an EMBL/GenBank/DDBJ whole genome shotgun (WGS) entry which is preliminary data.</text>
</comment>
<gene>
    <name evidence="2" type="ORF">GCM10007063_31330</name>
</gene>
<dbReference type="EMBL" id="BMNQ01000067">
    <property type="protein sequence ID" value="GGK06502.1"/>
    <property type="molecule type" value="Genomic_DNA"/>
</dbReference>
<proteinExistence type="predicted"/>
<keyword evidence="3" id="KW-1185">Reference proteome</keyword>
<keyword evidence="1" id="KW-0812">Transmembrane</keyword>
<accession>A0A917V0Z6</accession>
<dbReference type="AlphaFoldDB" id="A0A917V0Z6"/>
<reference evidence="2" key="1">
    <citation type="journal article" date="2014" name="Int. J. Syst. Evol. Microbiol.">
        <title>Complete genome sequence of Corynebacterium casei LMG S-19264T (=DSM 44701T), isolated from a smear-ripened cheese.</title>
        <authorList>
            <consortium name="US DOE Joint Genome Institute (JGI-PGF)"/>
            <person name="Walter F."/>
            <person name="Albersmeier A."/>
            <person name="Kalinowski J."/>
            <person name="Ruckert C."/>
        </authorList>
    </citation>
    <scope>NUCLEOTIDE SEQUENCE</scope>
    <source>
        <strain evidence="2">JCM 12580</strain>
    </source>
</reference>